<accession>A0A811RND2</accession>
<feature type="region of interest" description="Disordered" evidence="2">
    <location>
        <begin position="38"/>
        <end position="66"/>
    </location>
</feature>
<evidence type="ECO:0000313" key="3">
    <source>
        <dbReference type="EMBL" id="CAD6271206.1"/>
    </source>
</evidence>
<name>A0A811RND2_9POAL</name>
<feature type="coiled-coil region" evidence="1">
    <location>
        <begin position="112"/>
        <end position="174"/>
    </location>
</feature>
<gene>
    <name evidence="3" type="ORF">NCGR_LOCUS54493</name>
</gene>
<evidence type="ECO:0000313" key="4">
    <source>
        <dbReference type="Proteomes" id="UP000604825"/>
    </source>
</evidence>
<evidence type="ECO:0000256" key="2">
    <source>
        <dbReference type="SAM" id="MobiDB-lite"/>
    </source>
</evidence>
<protein>
    <submittedName>
        <fullName evidence="3">Uncharacterized protein</fullName>
    </submittedName>
</protein>
<feature type="coiled-coil region" evidence="1">
    <location>
        <begin position="311"/>
        <end position="349"/>
    </location>
</feature>
<organism evidence="3 4">
    <name type="scientific">Miscanthus lutarioriparius</name>
    <dbReference type="NCBI Taxonomy" id="422564"/>
    <lineage>
        <taxon>Eukaryota</taxon>
        <taxon>Viridiplantae</taxon>
        <taxon>Streptophyta</taxon>
        <taxon>Embryophyta</taxon>
        <taxon>Tracheophyta</taxon>
        <taxon>Spermatophyta</taxon>
        <taxon>Magnoliopsida</taxon>
        <taxon>Liliopsida</taxon>
        <taxon>Poales</taxon>
        <taxon>Poaceae</taxon>
        <taxon>PACMAD clade</taxon>
        <taxon>Panicoideae</taxon>
        <taxon>Andropogonodae</taxon>
        <taxon>Andropogoneae</taxon>
        <taxon>Saccharinae</taxon>
        <taxon>Miscanthus</taxon>
    </lineage>
</organism>
<proteinExistence type="predicted"/>
<dbReference type="AlphaFoldDB" id="A0A811RND2"/>
<sequence>MDKLNAVKEEKGISLMKLIIDKSQYNHNFPVLPPLHEQIKSETEASDDDDVTPSTHPPKRPPRLPTTATAITITAPSQRVIGTTSSAPPGFTPVMSPRSTVAGNNELSRPQIQDAFRELRLAKENLASEQAARAKALEDLEAEQSKTRQLTGQLQVVQAERDKALMQLKEMGAELTVRWAEHTARVRQLEAEHATKVSHLTQLLRTEEGMHMAKVQRLESDLEAAQAEVAKALGQLKEMRAELTKAQAEDTDRVCQLRNAFQAAQAEGAKALGQLKETRAELTKTQAEHTYRVCQLRNAFEAAEAKHVTKVNRLVEERKEVEANLQQLAEELEAEKAKHAAEVNAIRAQCYSQIKADAIKCINELMPEPLPVMGVAGSKVADINFLEESAGVAGSKVADCMLLEEPAAIKQVELMGGEKTHACETDPVHSLLHFERPINKNKMDAVKVIEASTKPACKTKNTVTKKAAASEEVEELMAA</sequence>
<feature type="coiled-coil region" evidence="1">
    <location>
        <begin position="215"/>
        <end position="249"/>
    </location>
</feature>
<evidence type="ECO:0000256" key="1">
    <source>
        <dbReference type="SAM" id="Coils"/>
    </source>
</evidence>
<dbReference type="Proteomes" id="UP000604825">
    <property type="component" value="Unassembled WGS sequence"/>
</dbReference>
<dbReference type="EMBL" id="CAJGYO010000016">
    <property type="protein sequence ID" value="CAD6271206.1"/>
    <property type="molecule type" value="Genomic_DNA"/>
</dbReference>
<comment type="caution">
    <text evidence="3">The sequence shown here is derived from an EMBL/GenBank/DDBJ whole genome shotgun (WGS) entry which is preliminary data.</text>
</comment>
<reference evidence="3" key="1">
    <citation type="submission" date="2020-10" db="EMBL/GenBank/DDBJ databases">
        <authorList>
            <person name="Han B."/>
            <person name="Lu T."/>
            <person name="Zhao Q."/>
            <person name="Huang X."/>
            <person name="Zhao Y."/>
        </authorList>
    </citation>
    <scope>NUCLEOTIDE SEQUENCE</scope>
</reference>
<keyword evidence="1" id="KW-0175">Coiled coil</keyword>
<keyword evidence="4" id="KW-1185">Reference proteome</keyword>